<proteinExistence type="predicted"/>
<name>C0D6W7_9FIRM</name>
<accession>C0D6W7</accession>
<comment type="caution">
    <text evidence="1">The sequence shown here is derived from an EMBL/GenBank/DDBJ whole genome shotgun (WGS) entry which is preliminary data.</text>
</comment>
<dbReference type="EMBL" id="ACCJ01000414">
    <property type="protein sequence ID" value="EEG52906.1"/>
    <property type="molecule type" value="Genomic_DNA"/>
</dbReference>
<protein>
    <submittedName>
        <fullName evidence="1">Uncharacterized protein</fullName>
    </submittedName>
</protein>
<evidence type="ECO:0000313" key="2">
    <source>
        <dbReference type="Proteomes" id="UP000004756"/>
    </source>
</evidence>
<dbReference type="AlphaFoldDB" id="C0D6W7"/>
<evidence type="ECO:0000313" key="1">
    <source>
        <dbReference type="EMBL" id="EEG52906.1"/>
    </source>
</evidence>
<feature type="non-terminal residue" evidence="1">
    <location>
        <position position="188"/>
    </location>
</feature>
<keyword evidence="2" id="KW-1185">Reference proteome</keyword>
<dbReference type="Proteomes" id="UP000004756">
    <property type="component" value="Unassembled WGS sequence"/>
</dbReference>
<organism evidence="1 2">
    <name type="scientific">[Clostridium] asparagiforme DSM 15981</name>
    <dbReference type="NCBI Taxonomy" id="518636"/>
    <lineage>
        <taxon>Bacteria</taxon>
        <taxon>Bacillati</taxon>
        <taxon>Bacillota</taxon>
        <taxon>Clostridia</taxon>
        <taxon>Lachnospirales</taxon>
        <taxon>Lachnospiraceae</taxon>
        <taxon>Enterocloster</taxon>
    </lineage>
</organism>
<reference evidence="1 2" key="2">
    <citation type="submission" date="2009-02" db="EMBL/GenBank/DDBJ databases">
        <title>Draft genome sequence of Clostridium asparagiforme (DSM 15981).</title>
        <authorList>
            <person name="Sudarsanam P."/>
            <person name="Ley R."/>
            <person name="Guruge J."/>
            <person name="Turnbaugh P.J."/>
            <person name="Mahowald M."/>
            <person name="Liep D."/>
            <person name="Gordon J."/>
        </authorList>
    </citation>
    <scope>NUCLEOTIDE SEQUENCE [LARGE SCALE GENOMIC DNA]</scope>
    <source>
        <strain evidence="1 2">DSM 15981</strain>
    </source>
</reference>
<reference evidence="1 2" key="1">
    <citation type="submission" date="2009-01" db="EMBL/GenBank/DDBJ databases">
        <authorList>
            <person name="Fulton L."/>
            <person name="Clifton S."/>
            <person name="Fulton B."/>
            <person name="Xu J."/>
            <person name="Minx P."/>
            <person name="Pepin K.H."/>
            <person name="Johnson M."/>
            <person name="Bhonagiri V."/>
            <person name="Nash W.E."/>
            <person name="Mardis E.R."/>
            <person name="Wilson R.K."/>
        </authorList>
    </citation>
    <scope>NUCLEOTIDE SEQUENCE [LARGE SCALE GENOMIC DNA]</scope>
    <source>
        <strain evidence="1 2">DSM 15981</strain>
    </source>
</reference>
<dbReference type="HOGENOM" id="CLU_1443824_0_0_9"/>
<sequence length="188" mass="21176">MLEFPEEIKAKFRSRSGGPDSVKYLELVFYESGIDAVYPSNMLFPSDELYPADPGEPWLTIGPKRICLGSLTMTESLCSGNDLVWGSCEAAKFEVVVADIEDELVGREFTAYLTVGGYRIVFGMYTVTAVKKQADRTKRKITAYDRMVRFDVDVAEWYAATYPTDQTTRTVRELRDSLCAYCGVQQAH</sequence>
<gene>
    <name evidence="1" type="ORF">CLOSTASPAR_05014</name>
</gene>